<dbReference type="Proteomes" id="UP001497680">
    <property type="component" value="Unassembled WGS sequence"/>
</dbReference>
<comment type="caution">
    <text evidence="1">The sequence shown here is derived from an EMBL/GenBank/DDBJ whole genome shotgun (WGS) entry which is preliminary data.</text>
</comment>
<reference evidence="1 2" key="1">
    <citation type="journal article" date="2022" name="New Phytol.">
        <title>Ecological generalism drives hyperdiversity of secondary metabolite gene clusters in xylarialean endophytes.</title>
        <authorList>
            <person name="Franco M.E.E."/>
            <person name="Wisecaver J.H."/>
            <person name="Arnold A.E."/>
            <person name="Ju Y.M."/>
            <person name="Slot J.C."/>
            <person name="Ahrendt S."/>
            <person name="Moore L.P."/>
            <person name="Eastman K.E."/>
            <person name="Scott K."/>
            <person name="Konkel Z."/>
            <person name="Mondo S.J."/>
            <person name="Kuo A."/>
            <person name="Hayes R.D."/>
            <person name="Haridas S."/>
            <person name="Andreopoulos B."/>
            <person name="Riley R."/>
            <person name="LaButti K."/>
            <person name="Pangilinan J."/>
            <person name="Lipzen A."/>
            <person name="Amirebrahimi M."/>
            <person name="Yan J."/>
            <person name="Adam C."/>
            <person name="Keymanesh K."/>
            <person name="Ng V."/>
            <person name="Louie K."/>
            <person name="Northen T."/>
            <person name="Drula E."/>
            <person name="Henrissat B."/>
            <person name="Hsieh H.M."/>
            <person name="Youens-Clark K."/>
            <person name="Lutzoni F."/>
            <person name="Miadlikowska J."/>
            <person name="Eastwood D.C."/>
            <person name="Hamelin R.C."/>
            <person name="Grigoriev I.V."/>
            <person name="U'Ren J.M."/>
        </authorList>
    </citation>
    <scope>NUCLEOTIDE SEQUENCE [LARGE SCALE GENOMIC DNA]</scope>
    <source>
        <strain evidence="1 2">ER1909</strain>
    </source>
</reference>
<organism evidence="1 2">
    <name type="scientific">Hypoxylon rubiginosum</name>
    <dbReference type="NCBI Taxonomy" id="110542"/>
    <lineage>
        <taxon>Eukaryota</taxon>
        <taxon>Fungi</taxon>
        <taxon>Dikarya</taxon>
        <taxon>Ascomycota</taxon>
        <taxon>Pezizomycotina</taxon>
        <taxon>Sordariomycetes</taxon>
        <taxon>Xylariomycetidae</taxon>
        <taxon>Xylariales</taxon>
        <taxon>Hypoxylaceae</taxon>
        <taxon>Hypoxylon</taxon>
    </lineage>
</organism>
<dbReference type="EMBL" id="MU394397">
    <property type="protein sequence ID" value="KAI6081402.1"/>
    <property type="molecule type" value="Genomic_DNA"/>
</dbReference>
<gene>
    <name evidence="1" type="ORF">F4821DRAFT_27351</name>
</gene>
<evidence type="ECO:0000313" key="2">
    <source>
        <dbReference type="Proteomes" id="UP001497680"/>
    </source>
</evidence>
<accession>A0ACC0CM50</accession>
<evidence type="ECO:0000313" key="1">
    <source>
        <dbReference type="EMBL" id="KAI6081402.1"/>
    </source>
</evidence>
<proteinExistence type="predicted"/>
<sequence>MPVNMPDTTSPLRQSCDRCRELKVRCKPSPTISILQTGANGLPLCVRCARAGADCTYSPQQRTGRPHLPRQRPRQPSTPARQNQTSLGITTLGRSEPVIDFSPDVPNETLLQTLFSLEANGFGQSASEEVTHLNELSPGGSPDMFPELMRNDNQPQLQQYSGGFSAVLPDPPISALESAPDPLEKDTLDLAALNIRIYKMTRAMSDQDGIIASAKKPPTDEMIDIIRCVLQVLDRIVARTADGRDAQLRLSPDSLQSELEHNLNMHAIDPPKYLSSTTTLGSALDTGIVFMVLACHQRILDMFKNICLSLHRHICSSTGTSSGQGYSTETRSNRGLYQLALAMGALNDTADPLGPSTSLQNSLAETCEGSHTITPSRQSTEKFEGSHTISQASDQEENNSCLYAAKSVTGIVQQKQAALNMHLQLLKRSIRQSDGI</sequence>
<protein>
    <submittedName>
        <fullName evidence="1">Uncharacterized protein</fullName>
    </submittedName>
</protein>
<keyword evidence="2" id="KW-1185">Reference proteome</keyword>
<name>A0ACC0CM50_9PEZI</name>